<proteinExistence type="predicted"/>
<accession>A0A423JZY0</accession>
<dbReference type="Pfam" id="PF06805">
    <property type="entry name" value="Lambda_tail_I"/>
    <property type="match status" value="1"/>
</dbReference>
<dbReference type="OrthoDB" id="5617695at2"/>
<reference evidence="1 2" key="1">
    <citation type="submission" date="2016-10" db="EMBL/GenBank/DDBJ databases">
        <title>Comparative genome analysis of multiple Pseudomonas spp. focuses on biocontrol and plant growth promoting traits.</title>
        <authorList>
            <person name="Tao X.-Y."/>
            <person name="Taylor C.G."/>
        </authorList>
    </citation>
    <scope>NUCLEOTIDE SEQUENCE [LARGE SCALE GENOMIC DNA]</scope>
    <source>
        <strain evidence="1 2">37A10</strain>
    </source>
</reference>
<protein>
    <recommendedName>
        <fullName evidence="3">Phage tail protein</fullName>
    </recommendedName>
</protein>
<evidence type="ECO:0000313" key="1">
    <source>
        <dbReference type="EMBL" id="RON43553.1"/>
    </source>
</evidence>
<dbReference type="InterPro" id="IPR010654">
    <property type="entry name" value="Phage_lambda_tail_I"/>
</dbReference>
<dbReference type="AlphaFoldDB" id="A0A423JZY0"/>
<dbReference type="EMBL" id="MOBQ01000024">
    <property type="protein sequence ID" value="RON43553.1"/>
    <property type="molecule type" value="Genomic_DNA"/>
</dbReference>
<evidence type="ECO:0008006" key="3">
    <source>
        <dbReference type="Google" id="ProtNLM"/>
    </source>
</evidence>
<comment type="caution">
    <text evidence="1">The sequence shown here is derived from an EMBL/GenBank/DDBJ whole genome shotgun (WGS) entry which is preliminary data.</text>
</comment>
<gene>
    <name evidence="1" type="ORF">BK666_21020</name>
</gene>
<organism evidence="1 2">
    <name type="scientific">Pseudomonas frederiksbergensis</name>
    <dbReference type="NCBI Taxonomy" id="104087"/>
    <lineage>
        <taxon>Bacteria</taxon>
        <taxon>Pseudomonadati</taxon>
        <taxon>Pseudomonadota</taxon>
        <taxon>Gammaproteobacteria</taxon>
        <taxon>Pseudomonadales</taxon>
        <taxon>Pseudomonadaceae</taxon>
        <taxon>Pseudomonas</taxon>
    </lineage>
</organism>
<sequence length="213" mass="21876">MPCVIQYNADQRLRTVRLYGKLGSKFGRIHYLAVNSAREAVRALGVLHKGFNEYLANSKDCGIVFAVFYGKRNIGEGELNDPPSNNDIRIAPIVQGSKNGGGLQTVIGVALFVAAVYFSGGSAAGSAGLFGGSAAWGVVGSVGISLALGGVAQMVAGTAPGIDSSEAADNQPSYNFSGIKNTVTQGNPVPLCYGEMVVGSACVSLGVVAEDQQ</sequence>
<dbReference type="RefSeq" id="WP_123512749.1">
    <property type="nucleotide sequence ID" value="NZ_MOBQ01000024.1"/>
</dbReference>
<evidence type="ECO:0000313" key="2">
    <source>
        <dbReference type="Proteomes" id="UP000285349"/>
    </source>
</evidence>
<dbReference type="Proteomes" id="UP000285349">
    <property type="component" value="Unassembled WGS sequence"/>
</dbReference>
<name>A0A423JZY0_9PSED</name>